<dbReference type="EMBL" id="PPFX01000053">
    <property type="protein sequence ID" value="PNU18737.1"/>
    <property type="molecule type" value="Genomic_DNA"/>
</dbReference>
<comment type="caution">
    <text evidence="2">The sequence shown here is derived from an EMBL/GenBank/DDBJ whole genome shotgun (WGS) entry which is preliminary data.</text>
</comment>
<keyword evidence="1" id="KW-0472">Membrane</keyword>
<feature type="transmembrane region" description="Helical" evidence="1">
    <location>
        <begin position="181"/>
        <end position="198"/>
    </location>
</feature>
<feature type="transmembrane region" description="Helical" evidence="1">
    <location>
        <begin position="14"/>
        <end position="32"/>
    </location>
</feature>
<accession>A0A2K2H668</accession>
<gene>
    <name evidence="2" type="ORF">C2E25_16125</name>
</gene>
<evidence type="ECO:0000313" key="3">
    <source>
        <dbReference type="Proteomes" id="UP000236340"/>
    </source>
</evidence>
<organism evidence="2 3">
    <name type="scientific">Geothermobacter hydrogeniphilus</name>
    <dbReference type="NCBI Taxonomy" id="1969733"/>
    <lineage>
        <taxon>Bacteria</taxon>
        <taxon>Pseudomonadati</taxon>
        <taxon>Thermodesulfobacteriota</taxon>
        <taxon>Desulfuromonadia</taxon>
        <taxon>Desulfuromonadales</taxon>
        <taxon>Geothermobacteraceae</taxon>
        <taxon>Geothermobacter</taxon>
    </lineage>
</organism>
<feature type="transmembrane region" description="Helical" evidence="1">
    <location>
        <begin position="113"/>
        <end position="131"/>
    </location>
</feature>
<feature type="transmembrane region" description="Helical" evidence="1">
    <location>
        <begin position="284"/>
        <end position="312"/>
    </location>
</feature>
<name>A0A2K2H668_9BACT</name>
<feature type="transmembrane region" description="Helical" evidence="1">
    <location>
        <begin position="259"/>
        <end position="277"/>
    </location>
</feature>
<dbReference type="AlphaFoldDB" id="A0A2K2H668"/>
<evidence type="ECO:0008006" key="4">
    <source>
        <dbReference type="Google" id="ProtNLM"/>
    </source>
</evidence>
<reference evidence="2 3" key="1">
    <citation type="journal article" date="2018" name="Genome Announc.">
        <title>Genome Sequence of Geothermobacter sp. HR-1 Iron Reducer from the Loihi Seamount.</title>
        <authorList>
            <person name="Smith H."/>
            <person name="Abuyen K."/>
            <person name="Tremblay J."/>
            <person name="Savalia P."/>
            <person name="Perez-Rodriguez I."/>
            <person name="Emerson D."/>
            <person name="Tully B."/>
            <person name="Amend J."/>
        </authorList>
    </citation>
    <scope>NUCLEOTIDE SEQUENCE [LARGE SCALE GENOMIC DNA]</scope>
    <source>
        <strain evidence="2 3">HR-1</strain>
    </source>
</reference>
<evidence type="ECO:0000256" key="1">
    <source>
        <dbReference type="SAM" id="Phobius"/>
    </source>
</evidence>
<sequence>MSISSETQKNSRKISLFIIILCYVLLMGLVPLESFDFWTHLDMARTSLAKIIESPVHFFELFDPAGGYGTLPQVLIYAFYQLFGAQSISLLTAICSLLIFLPFLIDCRLTRDNTLFLLFLLLAIITIRYRYLPRPELFGYIMFSWCSLTLRHYKRQPSLFPLAICLILLATWSVLHISWTIGALFLFLQFLLHPHIDILKTRLTIRGWKLVMAISLLAALPLVYKSGLFALHVLDEMGATGQLSGISEMRPIWEYPRLLFWYLLTAGIALKLTISIPPQRCLRLIAWGLAFTCGLIIERNVALATLGMLALAAGGGSPTWLRRWAPTGPVLASAVLFLILGTTVLEPRIGYGVRWMLFPKTAARFVKIHDLPTKVFNNLDCGGYLRWVWNGQPQHYLDGTLGTPYKMRVHDQLIEGRQATYLLKNEGFNTLLLQGTYFNSGRIYPIIPRLIYDPNWQLVSADDALVFTRPAPSLPRLPPQAAWRYLLRRLETIRKTGTEQDHYEFSKGICYTMLGETRLAKQAFTRGRNNHPELEAGYRYFERP</sequence>
<feature type="transmembrane region" description="Helical" evidence="1">
    <location>
        <begin position="324"/>
        <end position="345"/>
    </location>
</feature>
<feature type="transmembrane region" description="Helical" evidence="1">
    <location>
        <begin position="78"/>
        <end position="101"/>
    </location>
</feature>
<protein>
    <recommendedName>
        <fullName evidence="4">Dolichyl-phosphate-mannose-protein mannosyltransferase</fullName>
    </recommendedName>
</protein>
<keyword evidence="1" id="KW-1133">Transmembrane helix</keyword>
<dbReference type="Proteomes" id="UP000236340">
    <property type="component" value="Unassembled WGS sequence"/>
</dbReference>
<feature type="transmembrane region" description="Helical" evidence="1">
    <location>
        <begin position="210"/>
        <end position="234"/>
    </location>
</feature>
<evidence type="ECO:0000313" key="2">
    <source>
        <dbReference type="EMBL" id="PNU18737.1"/>
    </source>
</evidence>
<proteinExistence type="predicted"/>
<keyword evidence="1" id="KW-0812">Transmembrane</keyword>